<organism evidence="2 3">
    <name type="scientific">Datura stramonium</name>
    <name type="common">Jimsonweed</name>
    <name type="synonym">Common thornapple</name>
    <dbReference type="NCBI Taxonomy" id="4076"/>
    <lineage>
        <taxon>Eukaryota</taxon>
        <taxon>Viridiplantae</taxon>
        <taxon>Streptophyta</taxon>
        <taxon>Embryophyta</taxon>
        <taxon>Tracheophyta</taxon>
        <taxon>Spermatophyta</taxon>
        <taxon>Magnoliopsida</taxon>
        <taxon>eudicotyledons</taxon>
        <taxon>Gunneridae</taxon>
        <taxon>Pentapetalae</taxon>
        <taxon>asterids</taxon>
        <taxon>lamiids</taxon>
        <taxon>Solanales</taxon>
        <taxon>Solanaceae</taxon>
        <taxon>Solanoideae</taxon>
        <taxon>Datureae</taxon>
        <taxon>Datura</taxon>
    </lineage>
</organism>
<dbReference type="PANTHER" id="PTHR46284:SF1">
    <property type="entry name" value="PROTEIN KINESIN LIGHT CHAIN-RELATED 2"/>
    <property type="match status" value="1"/>
</dbReference>
<feature type="compositionally biased region" description="Polar residues" evidence="1">
    <location>
        <begin position="68"/>
        <end position="78"/>
    </location>
</feature>
<gene>
    <name evidence="2" type="primary">TTC19_2</name>
    <name evidence="2" type="ORF">HAX54_016392</name>
</gene>
<comment type="caution">
    <text evidence="2">The sequence shown here is derived from an EMBL/GenBank/DDBJ whole genome shotgun (WGS) entry which is preliminary data.</text>
</comment>
<dbReference type="PANTHER" id="PTHR46284">
    <property type="entry name" value="PROTEIN KINESIN LIGHT CHAIN-RELATED 3"/>
    <property type="match status" value="1"/>
</dbReference>
<proteinExistence type="predicted"/>
<evidence type="ECO:0000256" key="1">
    <source>
        <dbReference type="SAM" id="MobiDB-lite"/>
    </source>
</evidence>
<dbReference type="SUPFAM" id="SSF48452">
    <property type="entry name" value="TPR-like"/>
    <property type="match status" value="1"/>
</dbReference>
<evidence type="ECO:0000313" key="3">
    <source>
        <dbReference type="Proteomes" id="UP000823775"/>
    </source>
</evidence>
<name>A0ABS8UJG2_DATST</name>
<sequence length="211" mass="23803">MNETNVGEQLYNNVYEMQSSDYSPSRRSFLSYGEESRIDSELRYLAGVDFGELDIKKEVSEEDKNEKNSPLQNRTVDPSNKEGYLGPYLLKQARDMISTTGENLQKALELALRAMKSFESSSREKSSLEFVMCLHVVAALNCRLGKYSEAIPLLERSIEIPDLDLEVKDIQALGEKGATRFGETCQKDHQPLLKKLLTGALGDLSLIEERL</sequence>
<feature type="region of interest" description="Disordered" evidence="1">
    <location>
        <begin position="59"/>
        <end position="83"/>
    </location>
</feature>
<reference evidence="2 3" key="1">
    <citation type="journal article" date="2021" name="BMC Genomics">
        <title>Datura genome reveals duplications of psychoactive alkaloid biosynthetic genes and high mutation rate following tissue culture.</title>
        <authorList>
            <person name="Rajewski A."/>
            <person name="Carter-House D."/>
            <person name="Stajich J."/>
            <person name="Litt A."/>
        </authorList>
    </citation>
    <scope>NUCLEOTIDE SEQUENCE [LARGE SCALE GENOMIC DNA]</scope>
    <source>
        <strain evidence="2">AR-01</strain>
    </source>
</reference>
<keyword evidence="3" id="KW-1185">Reference proteome</keyword>
<accession>A0ABS8UJG2</accession>
<dbReference type="EMBL" id="JACEIK010002060">
    <property type="protein sequence ID" value="MCD9558775.1"/>
    <property type="molecule type" value="Genomic_DNA"/>
</dbReference>
<protein>
    <submittedName>
        <fullName evidence="2">Tetratricopeptide repeat protein 19, mitochondrial</fullName>
    </submittedName>
</protein>
<dbReference type="Proteomes" id="UP000823775">
    <property type="component" value="Unassembled WGS sequence"/>
</dbReference>
<evidence type="ECO:0000313" key="2">
    <source>
        <dbReference type="EMBL" id="MCD9558775.1"/>
    </source>
</evidence>
<dbReference type="InterPro" id="IPR011990">
    <property type="entry name" value="TPR-like_helical_dom_sf"/>
</dbReference>